<sequence length="91" mass="10667">MLRGGSRKALQWFLKDVNRGVSIFTGSHTDVVKERNRISKQKEEEGWTTVYFEKKKYMSLYRGEEEQETLDYHITGIPVHGQLLRGKVVHD</sequence>
<protein>
    <submittedName>
        <fullName evidence="1">Uncharacterized protein</fullName>
    </submittedName>
</protein>
<reference evidence="1" key="1">
    <citation type="journal article" date="2015" name="Nature">
        <title>Complex archaea that bridge the gap between prokaryotes and eukaryotes.</title>
        <authorList>
            <person name="Spang A."/>
            <person name="Saw J.H."/>
            <person name="Jorgensen S.L."/>
            <person name="Zaremba-Niedzwiedzka K."/>
            <person name="Martijn J."/>
            <person name="Lind A.E."/>
            <person name="van Eijk R."/>
            <person name="Schleper C."/>
            <person name="Guy L."/>
            <person name="Ettema T.J."/>
        </authorList>
    </citation>
    <scope>NUCLEOTIDE SEQUENCE</scope>
</reference>
<comment type="caution">
    <text evidence="1">The sequence shown here is derived from an EMBL/GenBank/DDBJ whole genome shotgun (WGS) entry which is preliminary data.</text>
</comment>
<gene>
    <name evidence="1" type="ORF">LCGC14_0956910</name>
</gene>
<proteinExistence type="predicted"/>
<evidence type="ECO:0000313" key="1">
    <source>
        <dbReference type="EMBL" id="KKN18326.1"/>
    </source>
</evidence>
<accession>A0A0F9QYZ6</accession>
<dbReference type="EMBL" id="LAZR01003438">
    <property type="protein sequence ID" value="KKN18326.1"/>
    <property type="molecule type" value="Genomic_DNA"/>
</dbReference>
<organism evidence="1">
    <name type="scientific">marine sediment metagenome</name>
    <dbReference type="NCBI Taxonomy" id="412755"/>
    <lineage>
        <taxon>unclassified sequences</taxon>
        <taxon>metagenomes</taxon>
        <taxon>ecological metagenomes</taxon>
    </lineage>
</organism>
<name>A0A0F9QYZ6_9ZZZZ</name>
<dbReference type="AlphaFoldDB" id="A0A0F9QYZ6"/>